<dbReference type="KEGG" id="cmv:CMUST_10190"/>
<dbReference type="OrthoDB" id="3182027at2"/>
<dbReference type="PANTHER" id="PTHR47268">
    <property type="entry name" value="ACYLPHOSPHATASE"/>
    <property type="match status" value="1"/>
</dbReference>
<dbReference type="STRING" id="571915.CMUST_10190"/>
<comment type="catalytic activity">
    <reaction evidence="4 5">
        <text>an acyl phosphate + H2O = a carboxylate + phosphate + H(+)</text>
        <dbReference type="Rhea" id="RHEA:14965"/>
        <dbReference type="ChEBI" id="CHEBI:15377"/>
        <dbReference type="ChEBI" id="CHEBI:15378"/>
        <dbReference type="ChEBI" id="CHEBI:29067"/>
        <dbReference type="ChEBI" id="CHEBI:43474"/>
        <dbReference type="ChEBI" id="CHEBI:59918"/>
        <dbReference type="EC" id="3.6.1.7"/>
    </reaction>
</comment>
<dbReference type="PROSITE" id="PS51160">
    <property type="entry name" value="ACYLPHOSPHATASE_3"/>
    <property type="match status" value="1"/>
</dbReference>
<dbReference type="NCBIfam" id="NF010997">
    <property type="entry name" value="PRK14422.1"/>
    <property type="match status" value="1"/>
</dbReference>
<dbReference type="PROSITE" id="PS00150">
    <property type="entry name" value="ACYLPHOSPHATASE_1"/>
    <property type="match status" value="1"/>
</dbReference>
<accession>A0A0G3GYW2</accession>
<proteinExistence type="inferred from homology"/>
<comment type="similarity">
    <text evidence="1 6">Belongs to the acylphosphatase family.</text>
</comment>
<dbReference type="InterPro" id="IPR017968">
    <property type="entry name" value="Acylphosphatase_CS"/>
</dbReference>
<dbReference type="PATRIC" id="fig|571915.4.peg.2163"/>
<evidence type="ECO:0000313" key="9">
    <source>
        <dbReference type="Proteomes" id="UP000035199"/>
    </source>
</evidence>
<dbReference type="EC" id="3.6.1.7" evidence="2 5"/>
<reference evidence="9" key="2">
    <citation type="submission" date="2015-05" db="EMBL/GenBank/DDBJ databases">
        <title>Complete genome sequence of Corynebacterium mustelae DSM 45274, isolated from various tissues of a male ferret with lethal sepsis.</title>
        <authorList>
            <person name="Ruckert C."/>
            <person name="Albersmeier A."/>
            <person name="Winkler A."/>
            <person name="Tauch A."/>
        </authorList>
    </citation>
    <scope>NUCLEOTIDE SEQUENCE [LARGE SCALE GENOMIC DNA]</scope>
    <source>
        <strain evidence="9">DSM 45274</strain>
    </source>
</reference>
<gene>
    <name evidence="8" type="ORF">CMUST_10190</name>
</gene>
<reference evidence="8 9" key="1">
    <citation type="journal article" date="2015" name="Genome Announc.">
        <title>Complete Genome Sequence of the Type Strain Corynebacterium mustelae DSM 45274, Isolated from Various Tissues of a Male Ferret with Lethal Sepsis.</title>
        <authorList>
            <person name="Ruckert C."/>
            <person name="Eimer J."/>
            <person name="Winkler A."/>
            <person name="Tauch A."/>
        </authorList>
    </citation>
    <scope>NUCLEOTIDE SEQUENCE [LARGE SCALE GENOMIC DNA]</scope>
    <source>
        <strain evidence="8 9">DSM 45274</strain>
    </source>
</reference>
<dbReference type="Pfam" id="PF00708">
    <property type="entry name" value="Acylphosphatase"/>
    <property type="match status" value="1"/>
</dbReference>
<keyword evidence="5 8" id="KW-0378">Hydrolase</keyword>
<evidence type="ECO:0000313" key="8">
    <source>
        <dbReference type="EMBL" id="AKK06354.1"/>
    </source>
</evidence>
<evidence type="ECO:0000259" key="7">
    <source>
        <dbReference type="PROSITE" id="PS51160"/>
    </source>
</evidence>
<evidence type="ECO:0000256" key="3">
    <source>
        <dbReference type="ARBA" id="ARBA00015991"/>
    </source>
</evidence>
<keyword evidence="9" id="KW-1185">Reference proteome</keyword>
<feature type="domain" description="Acylphosphatase-like" evidence="7">
    <location>
        <begin position="5"/>
        <end position="96"/>
    </location>
</feature>
<evidence type="ECO:0000256" key="5">
    <source>
        <dbReference type="PROSITE-ProRule" id="PRU00520"/>
    </source>
</evidence>
<dbReference type="InterPro" id="IPR001792">
    <property type="entry name" value="Acylphosphatase-like_dom"/>
</dbReference>
<evidence type="ECO:0000256" key="4">
    <source>
        <dbReference type="ARBA" id="ARBA00047645"/>
    </source>
</evidence>
<dbReference type="Gene3D" id="3.30.70.100">
    <property type="match status" value="1"/>
</dbReference>
<dbReference type="AlphaFoldDB" id="A0A0G3GYW2"/>
<evidence type="ECO:0000256" key="2">
    <source>
        <dbReference type="ARBA" id="ARBA00012150"/>
    </source>
</evidence>
<sequence>MADIRLTAWVHGFVQGVGFRWWVYGQAKELKLSGSATNLIDGRVCVVVEGAQEDCEQLLHRLEIPDAVRTYRRPGSVERVIHQWNPARGITGFEVR</sequence>
<dbReference type="InterPro" id="IPR020456">
    <property type="entry name" value="Acylphosphatase"/>
</dbReference>
<dbReference type="PANTHER" id="PTHR47268:SF4">
    <property type="entry name" value="ACYLPHOSPHATASE"/>
    <property type="match status" value="1"/>
</dbReference>
<dbReference type="RefSeq" id="WP_047262397.1">
    <property type="nucleotide sequence ID" value="NZ_CP011542.1"/>
</dbReference>
<evidence type="ECO:0000256" key="1">
    <source>
        <dbReference type="ARBA" id="ARBA00005614"/>
    </source>
</evidence>
<feature type="active site" evidence="5">
    <location>
        <position position="38"/>
    </location>
</feature>
<feature type="active site" evidence="5">
    <location>
        <position position="20"/>
    </location>
</feature>
<protein>
    <recommendedName>
        <fullName evidence="3 5">acylphosphatase</fullName>
        <ecNumber evidence="2 5">3.6.1.7</ecNumber>
    </recommendedName>
</protein>
<name>A0A0G3GYW2_9CORY</name>
<dbReference type="InterPro" id="IPR036046">
    <property type="entry name" value="Acylphosphatase-like_dom_sf"/>
</dbReference>
<dbReference type="Proteomes" id="UP000035199">
    <property type="component" value="Chromosome"/>
</dbReference>
<organism evidence="8 9">
    <name type="scientific">Corynebacterium mustelae</name>
    <dbReference type="NCBI Taxonomy" id="571915"/>
    <lineage>
        <taxon>Bacteria</taxon>
        <taxon>Bacillati</taxon>
        <taxon>Actinomycetota</taxon>
        <taxon>Actinomycetes</taxon>
        <taxon>Mycobacteriales</taxon>
        <taxon>Corynebacteriaceae</taxon>
        <taxon>Corynebacterium</taxon>
    </lineage>
</organism>
<dbReference type="SUPFAM" id="SSF54975">
    <property type="entry name" value="Acylphosphatase/BLUF domain-like"/>
    <property type="match status" value="1"/>
</dbReference>
<dbReference type="EMBL" id="CP011542">
    <property type="protein sequence ID" value="AKK06354.1"/>
    <property type="molecule type" value="Genomic_DNA"/>
</dbReference>
<evidence type="ECO:0000256" key="6">
    <source>
        <dbReference type="RuleBase" id="RU004168"/>
    </source>
</evidence>
<dbReference type="GO" id="GO:0003998">
    <property type="term" value="F:acylphosphatase activity"/>
    <property type="evidence" value="ECO:0007669"/>
    <property type="project" value="UniProtKB-EC"/>
</dbReference>